<dbReference type="EMBL" id="CP001359">
    <property type="protein sequence ID" value="ACL63444.1"/>
    <property type="molecule type" value="Genomic_DNA"/>
</dbReference>
<feature type="region of interest" description="Disordered" evidence="1">
    <location>
        <begin position="22"/>
        <end position="51"/>
    </location>
</feature>
<dbReference type="AlphaFoldDB" id="B8J7V2"/>
<proteinExistence type="predicted"/>
<keyword evidence="2" id="KW-0732">Signal</keyword>
<dbReference type="InterPro" id="IPR018637">
    <property type="entry name" value="DUF2059"/>
</dbReference>
<keyword evidence="5" id="KW-1185">Reference proteome</keyword>
<feature type="domain" description="DUF2059" evidence="3">
    <location>
        <begin position="108"/>
        <end position="165"/>
    </location>
</feature>
<dbReference type="RefSeq" id="WP_012631534.1">
    <property type="nucleotide sequence ID" value="NC_011891.1"/>
</dbReference>
<feature type="compositionally biased region" description="Low complexity" evidence="1">
    <location>
        <begin position="177"/>
        <end position="195"/>
    </location>
</feature>
<name>B8J7V2_ANAD2</name>
<feature type="signal peptide" evidence="2">
    <location>
        <begin position="1"/>
        <end position="23"/>
    </location>
</feature>
<dbReference type="KEGG" id="acp:A2cp1_0085"/>
<dbReference type="Pfam" id="PF09832">
    <property type="entry name" value="DUF2059"/>
    <property type="match status" value="1"/>
</dbReference>
<feature type="chain" id="PRO_5002872593" description="DUF2059 domain-containing protein" evidence="2">
    <location>
        <begin position="24"/>
        <end position="201"/>
    </location>
</feature>
<gene>
    <name evidence="4" type="ordered locus">A2cp1_0085</name>
</gene>
<feature type="region of interest" description="Disordered" evidence="1">
    <location>
        <begin position="173"/>
        <end position="201"/>
    </location>
</feature>
<dbReference type="HOGENOM" id="CLU_1352307_0_0_7"/>
<evidence type="ECO:0000256" key="1">
    <source>
        <dbReference type="SAM" id="MobiDB-lite"/>
    </source>
</evidence>
<sequence length="201" mass="21170">MPQIRLFPAAALLSLALAQPARAADPAPAPAKPAAPAAAPAPAAKPSPAAMDLARTLATQETWKRGMDGLTQSLVGQFRGHPGSELSMPKDFQAKARTEVEALLPYEDLVNIHARQLSAAYSEQELKDLVAFYKSPLGQKALKAMPEVQEKVAMETQQRIEPKLPQVMQKLAKDVKPPAGGAKAPASPHGGAAPAKPAPKK</sequence>
<evidence type="ECO:0000259" key="3">
    <source>
        <dbReference type="Pfam" id="PF09832"/>
    </source>
</evidence>
<feature type="compositionally biased region" description="Low complexity" evidence="1">
    <location>
        <begin position="34"/>
        <end position="50"/>
    </location>
</feature>
<reference evidence="4" key="1">
    <citation type="submission" date="2009-01" db="EMBL/GenBank/DDBJ databases">
        <title>Complete sequence of Anaeromyxobacter dehalogenans 2CP-1.</title>
        <authorList>
            <consortium name="US DOE Joint Genome Institute"/>
            <person name="Lucas S."/>
            <person name="Copeland A."/>
            <person name="Lapidus A."/>
            <person name="Glavina del Rio T."/>
            <person name="Dalin E."/>
            <person name="Tice H."/>
            <person name="Bruce D."/>
            <person name="Goodwin L."/>
            <person name="Pitluck S."/>
            <person name="Saunders E."/>
            <person name="Brettin T."/>
            <person name="Detter J.C."/>
            <person name="Han C."/>
            <person name="Larimer F."/>
            <person name="Land M."/>
            <person name="Hauser L."/>
            <person name="Kyrpides N."/>
            <person name="Ovchinnikova G."/>
            <person name="Beliaev A.S."/>
            <person name="Richardson P."/>
        </authorList>
    </citation>
    <scope>NUCLEOTIDE SEQUENCE</scope>
    <source>
        <strain evidence="4">2CP-1</strain>
    </source>
</reference>
<evidence type="ECO:0000313" key="4">
    <source>
        <dbReference type="EMBL" id="ACL63444.1"/>
    </source>
</evidence>
<dbReference type="Proteomes" id="UP000007089">
    <property type="component" value="Chromosome"/>
</dbReference>
<accession>B8J7V2</accession>
<evidence type="ECO:0000256" key="2">
    <source>
        <dbReference type="SAM" id="SignalP"/>
    </source>
</evidence>
<organism evidence="4 5">
    <name type="scientific">Anaeromyxobacter dehalogenans (strain ATCC BAA-258 / DSM 21875 / 2CP-1)</name>
    <dbReference type="NCBI Taxonomy" id="455488"/>
    <lineage>
        <taxon>Bacteria</taxon>
        <taxon>Pseudomonadati</taxon>
        <taxon>Myxococcota</taxon>
        <taxon>Myxococcia</taxon>
        <taxon>Myxococcales</taxon>
        <taxon>Cystobacterineae</taxon>
        <taxon>Anaeromyxobacteraceae</taxon>
        <taxon>Anaeromyxobacter</taxon>
    </lineage>
</organism>
<protein>
    <recommendedName>
        <fullName evidence="3">DUF2059 domain-containing protein</fullName>
    </recommendedName>
</protein>
<evidence type="ECO:0000313" key="5">
    <source>
        <dbReference type="Proteomes" id="UP000007089"/>
    </source>
</evidence>